<proteinExistence type="predicted"/>
<organism evidence="1">
    <name type="scientific">Arundo donax</name>
    <name type="common">Giant reed</name>
    <name type="synonym">Donax arundinaceus</name>
    <dbReference type="NCBI Taxonomy" id="35708"/>
    <lineage>
        <taxon>Eukaryota</taxon>
        <taxon>Viridiplantae</taxon>
        <taxon>Streptophyta</taxon>
        <taxon>Embryophyta</taxon>
        <taxon>Tracheophyta</taxon>
        <taxon>Spermatophyta</taxon>
        <taxon>Magnoliopsida</taxon>
        <taxon>Liliopsida</taxon>
        <taxon>Poales</taxon>
        <taxon>Poaceae</taxon>
        <taxon>PACMAD clade</taxon>
        <taxon>Arundinoideae</taxon>
        <taxon>Arundineae</taxon>
        <taxon>Arundo</taxon>
    </lineage>
</organism>
<protein>
    <submittedName>
        <fullName evidence="1">Uncharacterized protein</fullName>
    </submittedName>
</protein>
<accession>A0A0A9E5G1</accession>
<dbReference type="EMBL" id="GBRH01206683">
    <property type="protein sequence ID" value="JAD91212.1"/>
    <property type="molecule type" value="Transcribed_RNA"/>
</dbReference>
<dbReference type="AlphaFoldDB" id="A0A0A9E5G1"/>
<name>A0A0A9E5G1_ARUDO</name>
<sequence>MNLVQSIRMADAACVQKISIVAVN</sequence>
<reference evidence="1" key="1">
    <citation type="submission" date="2014-09" db="EMBL/GenBank/DDBJ databases">
        <authorList>
            <person name="Magalhaes I.L.F."/>
            <person name="Oliveira U."/>
            <person name="Santos F.R."/>
            <person name="Vidigal T.H.D.A."/>
            <person name="Brescovit A.D."/>
            <person name="Santos A.J."/>
        </authorList>
    </citation>
    <scope>NUCLEOTIDE SEQUENCE</scope>
    <source>
        <tissue evidence="1">Shoot tissue taken approximately 20 cm above the soil surface</tissue>
    </source>
</reference>
<evidence type="ECO:0000313" key="1">
    <source>
        <dbReference type="EMBL" id="JAD91212.1"/>
    </source>
</evidence>
<reference evidence="1" key="2">
    <citation type="journal article" date="2015" name="Data Brief">
        <title>Shoot transcriptome of the giant reed, Arundo donax.</title>
        <authorList>
            <person name="Barrero R.A."/>
            <person name="Guerrero F.D."/>
            <person name="Moolhuijzen P."/>
            <person name="Goolsby J.A."/>
            <person name="Tidwell J."/>
            <person name="Bellgard S.E."/>
            <person name="Bellgard M.I."/>
        </authorList>
    </citation>
    <scope>NUCLEOTIDE SEQUENCE</scope>
    <source>
        <tissue evidence="1">Shoot tissue taken approximately 20 cm above the soil surface</tissue>
    </source>
</reference>